<proteinExistence type="predicted"/>
<accession>A0AAV5ULD5</accession>
<protein>
    <submittedName>
        <fullName evidence="1">Uncharacterized protein</fullName>
    </submittedName>
</protein>
<feature type="non-terminal residue" evidence="1">
    <location>
        <position position="107"/>
    </location>
</feature>
<evidence type="ECO:0000313" key="2">
    <source>
        <dbReference type="Proteomes" id="UP001432027"/>
    </source>
</evidence>
<sequence length="107" mass="11569">MNGRRYGSLEDLAFGLLRPGVDSLVDGIHERVLILLALREATQFGGRLGDGGSFDVELVSEGVDRSLHVRLVHVFDRGGICHQPFTPIRETWKKTLAAGGSLGVASK</sequence>
<evidence type="ECO:0000313" key="1">
    <source>
        <dbReference type="EMBL" id="GMT07139.1"/>
    </source>
</evidence>
<name>A0AAV5ULD5_9BILA</name>
<dbReference type="EMBL" id="BTSX01000006">
    <property type="protein sequence ID" value="GMT07139.1"/>
    <property type="molecule type" value="Genomic_DNA"/>
</dbReference>
<organism evidence="1 2">
    <name type="scientific">Pristionchus entomophagus</name>
    <dbReference type="NCBI Taxonomy" id="358040"/>
    <lineage>
        <taxon>Eukaryota</taxon>
        <taxon>Metazoa</taxon>
        <taxon>Ecdysozoa</taxon>
        <taxon>Nematoda</taxon>
        <taxon>Chromadorea</taxon>
        <taxon>Rhabditida</taxon>
        <taxon>Rhabditina</taxon>
        <taxon>Diplogasteromorpha</taxon>
        <taxon>Diplogasteroidea</taxon>
        <taxon>Neodiplogasteridae</taxon>
        <taxon>Pristionchus</taxon>
    </lineage>
</organism>
<keyword evidence="2" id="KW-1185">Reference proteome</keyword>
<dbReference type="Proteomes" id="UP001432027">
    <property type="component" value="Unassembled WGS sequence"/>
</dbReference>
<comment type="caution">
    <text evidence="1">The sequence shown here is derived from an EMBL/GenBank/DDBJ whole genome shotgun (WGS) entry which is preliminary data.</text>
</comment>
<dbReference type="AlphaFoldDB" id="A0AAV5ULD5"/>
<reference evidence="1" key="1">
    <citation type="submission" date="2023-10" db="EMBL/GenBank/DDBJ databases">
        <title>Genome assembly of Pristionchus species.</title>
        <authorList>
            <person name="Yoshida K."/>
            <person name="Sommer R.J."/>
        </authorList>
    </citation>
    <scope>NUCLEOTIDE SEQUENCE</scope>
    <source>
        <strain evidence="1">RS0144</strain>
    </source>
</reference>
<gene>
    <name evidence="1" type="ORF">PENTCL1PPCAC_29313</name>
</gene>